<evidence type="ECO:0000313" key="2">
    <source>
        <dbReference type="EMBL" id="QWK90487.1"/>
    </source>
</evidence>
<reference evidence="2" key="1">
    <citation type="submission" date="2021-06" db="EMBL/GenBank/DDBJ databases">
        <title>Direct submission.</title>
        <authorList>
            <person name="Lee C.-S."/>
            <person name="Jin L."/>
        </authorList>
    </citation>
    <scope>NUCLEOTIDE SEQUENCE</scope>
    <source>
        <strain evidence="2">Con5</strain>
    </source>
</reference>
<evidence type="ECO:0000256" key="1">
    <source>
        <dbReference type="SAM" id="MobiDB-lite"/>
    </source>
</evidence>
<proteinExistence type="predicted"/>
<dbReference type="EMBL" id="CP076361">
    <property type="protein sequence ID" value="QWK90487.1"/>
    <property type="molecule type" value="Genomic_DNA"/>
</dbReference>
<gene>
    <name evidence="2" type="ORF">KM031_00750</name>
</gene>
<organism evidence="2 3">
    <name type="scientific">Gemmobacter fulvus</name>
    <dbReference type="NCBI Taxonomy" id="2840474"/>
    <lineage>
        <taxon>Bacteria</taxon>
        <taxon>Pseudomonadati</taxon>
        <taxon>Pseudomonadota</taxon>
        <taxon>Alphaproteobacteria</taxon>
        <taxon>Rhodobacterales</taxon>
        <taxon>Paracoccaceae</taxon>
        <taxon>Gemmobacter</taxon>
    </lineage>
</organism>
<name>A0A975S1C4_9RHOB</name>
<feature type="region of interest" description="Disordered" evidence="1">
    <location>
        <begin position="40"/>
        <end position="67"/>
    </location>
</feature>
<feature type="compositionally biased region" description="Basic and acidic residues" evidence="1">
    <location>
        <begin position="54"/>
        <end position="67"/>
    </location>
</feature>
<sequence>MTDFRTLLADLGRPRLLIRAARFGIEDYCRDRDLKRLLNADSPASPEKALPRLLSEEERLEQTRKAGDASYSLNRHIEVLIALMAEVRLLPRAPQQI</sequence>
<evidence type="ECO:0000313" key="3">
    <source>
        <dbReference type="Proteomes" id="UP000679352"/>
    </source>
</evidence>
<dbReference type="RefSeq" id="WP_215504263.1">
    <property type="nucleotide sequence ID" value="NZ_CP076361.1"/>
</dbReference>
<dbReference type="Pfam" id="PF20083">
    <property type="entry name" value="DUF6477"/>
    <property type="match status" value="1"/>
</dbReference>
<dbReference type="AlphaFoldDB" id="A0A975S1C4"/>
<dbReference type="Proteomes" id="UP000679352">
    <property type="component" value="Chromosome"/>
</dbReference>
<dbReference type="InterPro" id="IPR045516">
    <property type="entry name" value="DUF6477"/>
</dbReference>
<protein>
    <submittedName>
        <fullName evidence="2">Uncharacterized protein</fullName>
    </submittedName>
</protein>
<accession>A0A975S1C4</accession>
<dbReference type="KEGG" id="gfu:KM031_00750"/>
<keyword evidence="3" id="KW-1185">Reference proteome</keyword>